<dbReference type="EMBL" id="PVXM01000006">
    <property type="protein sequence ID" value="PRR75065.1"/>
    <property type="molecule type" value="Genomic_DNA"/>
</dbReference>
<evidence type="ECO:0000313" key="2">
    <source>
        <dbReference type="Proteomes" id="UP000238415"/>
    </source>
</evidence>
<keyword evidence="2" id="KW-1185">Reference proteome</keyword>
<dbReference type="InterPro" id="IPR013389">
    <property type="entry name" value="CRISPR-assoc_prot_Cas8b"/>
</dbReference>
<evidence type="ECO:0000313" key="1">
    <source>
        <dbReference type="EMBL" id="PRR75065.1"/>
    </source>
</evidence>
<gene>
    <name evidence="1" type="ORF">MOHU_05720</name>
</gene>
<protein>
    <submittedName>
        <fullName evidence="1">CRISPR-associated protein</fullName>
    </submittedName>
</protein>
<reference evidence="1 2" key="1">
    <citation type="submission" date="2018-03" db="EMBL/GenBank/DDBJ databases">
        <title>Genome sequence of Moorella humiferrea DSM 23265.</title>
        <authorList>
            <person name="Poehlein A."/>
            <person name="Daniel R."/>
        </authorList>
    </citation>
    <scope>NUCLEOTIDE SEQUENCE [LARGE SCALE GENOMIC DNA]</scope>
    <source>
        <strain evidence="1 2">DSM 23265</strain>
    </source>
</reference>
<dbReference type="RefSeq" id="WP_170066152.1">
    <property type="nucleotide sequence ID" value="NZ_CP136419.1"/>
</dbReference>
<comment type="caution">
    <text evidence="1">The sequence shown here is derived from an EMBL/GenBank/DDBJ whole genome shotgun (WGS) entry which is preliminary data.</text>
</comment>
<sequence>MGFLQAIWALGDLGGGEGLEPYLKFPLEKEGRVIRVYLDVPDPEAEVLDVRGVARIDVAHFQPEPEMKLKYLYRDRVGSASTWGFTPIHKLGKPKAGRDKNREYLLGKKGDWRRDKDSHFFKIRNKLLLEYEATGTLTSGSADRIMAGLEQKIEAVLDDLDPKQSHIVIFGAAKGGNFLYPGEIPAFVAYFRRKLAEALQGRGCNKGERLVCAICGKASGDLTGLKKVFKFSTDDKVNFAPGLEKERAEASFPICQSCLEKMSGGREHTERKLANASILPGMRLWAIPEAVGEARTPIFTALLKNIEANLEDEHLQSPGEKREERFFTQLARQGDTGLAFHFVCWERNNAQELVHLMVEDVPPERLAFLEARWSETVRCLFGWDNDLRSLDSAIRSLYVTLSRFAGKSEADRQVFRDFALKVISRMLQGEKLPVAAYKKIINARTGKLIFESDSWSSVKESILFAHAWAEFMIRVNDRGEDNEA</sequence>
<dbReference type="AlphaFoldDB" id="A0A2T0AWG4"/>
<dbReference type="Proteomes" id="UP000238415">
    <property type="component" value="Unassembled WGS sequence"/>
</dbReference>
<accession>A0A2T0AWG4</accession>
<proteinExistence type="predicted"/>
<name>A0A2T0AWG4_9FIRM</name>
<organism evidence="1 2">
    <name type="scientific">Neomoorella humiferrea</name>
    <dbReference type="NCBI Taxonomy" id="676965"/>
    <lineage>
        <taxon>Bacteria</taxon>
        <taxon>Bacillati</taxon>
        <taxon>Bacillota</taxon>
        <taxon>Clostridia</taxon>
        <taxon>Neomoorellales</taxon>
        <taxon>Neomoorellaceae</taxon>
        <taxon>Neomoorella</taxon>
    </lineage>
</organism>
<dbReference type="Pfam" id="PF09484">
    <property type="entry name" value="Cas_TM1802"/>
    <property type="match status" value="1"/>
</dbReference>